<proteinExistence type="predicted"/>
<accession>A0ABN9Q4M2</accession>
<organism evidence="1 2">
    <name type="scientific">Prorocentrum cordatum</name>
    <dbReference type="NCBI Taxonomy" id="2364126"/>
    <lineage>
        <taxon>Eukaryota</taxon>
        <taxon>Sar</taxon>
        <taxon>Alveolata</taxon>
        <taxon>Dinophyceae</taxon>
        <taxon>Prorocentrales</taxon>
        <taxon>Prorocentraceae</taxon>
        <taxon>Prorocentrum</taxon>
    </lineage>
</organism>
<name>A0ABN9Q4M2_9DINO</name>
<dbReference type="EMBL" id="CAUYUJ010002108">
    <property type="protein sequence ID" value="CAK0799207.1"/>
    <property type="molecule type" value="Genomic_DNA"/>
</dbReference>
<sequence length="312" mass="34997">MDLRGPRQALDLDIFGPPGAKLYPYPPPVRSTSVPQKADVDTSPPRNIDVIREDLQVLKTGGHFTVAFDSLIGSGEWWKASLFQWMPREGSPWSDRCKLVPRLCDLFRPYFPQRRALPRLIGNQEEIVFFSGTRTPPSCRTTAGRTGACSGGPCQETPCMPSGCPGFLGVRWSCCGERDVPTRNSDGRPRFSGLGFLWRVSCGRAPAVINVHIGVEGFEGSSINVFTDVGETVVLNWSDSKAFAFNDGWVHEVVNGPGHRYVLALGWMHPDIDLHHFAEAFNQKTVVRRWPPKRMSQFQAAYRRKHGRDWEK</sequence>
<evidence type="ECO:0008006" key="3">
    <source>
        <dbReference type="Google" id="ProtNLM"/>
    </source>
</evidence>
<feature type="non-terminal residue" evidence="1">
    <location>
        <position position="312"/>
    </location>
</feature>
<protein>
    <recommendedName>
        <fullName evidence="3">Aspartyl/asparaginy/proline hydroxylase domain-containing protein</fullName>
    </recommendedName>
</protein>
<evidence type="ECO:0000313" key="1">
    <source>
        <dbReference type="EMBL" id="CAK0799207.1"/>
    </source>
</evidence>
<dbReference type="Gene3D" id="2.60.120.330">
    <property type="entry name" value="B-lactam Antibiotic, Isopenicillin N Synthase, Chain"/>
    <property type="match status" value="1"/>
</dbReference>
<gene>
    <name evidence="1" type="ORF">PCOR1329_LOCUS7735</name>
</gene>
<dbReference type="Proteomes" id="UP001189429">
    <property type="component" value="Unassembled WGS sequence"/>
</dbReference>
<comment type="caution">
    <text evidence="1">The sequence shown here is derived from an EMBL/GenBank/DDBJ whole genome shotgun (WGS) entry which is preliminary data.</text>
</comment>
<dbReference type="InterPro" id="IPR027443">
    <property type="entry name" value="IPNS-like_sf"/>
</dbReference>
<reference evidence="1" key="1">
    <citation type="submission" date="2023-10" db="EMBL/GenBank/DDBJ databases">
        <authorList>
            <person name="Chen Y."/>
            <person name="Shah S."/>
            <person name="Dougan E. K."/>
            <person name="Thang M."/>
            <person name="Chan C."/>
        </authorList>
    </citation>
    <scope>NUCLEOTIDE SEQUENCE [LARGE SCALE GENOMIC DNA]</scope>
</reference>
<keyword evidence="2" id="KW-1185">Reference proteome</keyword>
<evidence type="ECO:0000313" key="2">
    <source>
        <dbReference type="Proteomes" id="UP001189429"/>
    </source>
</evidence>